<dbReference type="GO" id="GO:0004497">
    <property type="term" value="F:monooxygenase activity"/>
    <property type="evidence" value="ECO:0007669"/>
    <property type="project" value="UniProtKB-KW"/>
</dbReference>
<dbReference type="EMBL" id="CAJSLV010000114">
    <property type="protein sequence ID" value="CAG6398948.1"/>
    <property type="molecule type" value="Genomic_DNA"/>
</dbReference>
<keyword evidence="3 7" id="KW-0479">Metal-binding</keyword>
<feature type="binding site" description="axial binding residue" evidence="7">
    <location>
        <position position="825"/>
    </location>
    <ligand>
        <name>heme</name>
        <dbReference type="ChEBI" id="CHEBI:30413"/>
    </ligand>
    <ligandPart>
        <name>Fe</name>
        <dbReference type="ChEBI" id="CHEBI:18248"/>
    </ligandPart>
</feature>
<keyword evidence="10" id="KW-1185">Reference proteome</keyword>
<keyword evidence="2 7" id="KW-0349">Heme</keyword>
<evidence type="ECO:0000313" key="10">
    <source>
        <dbReference type="Proteomes" id="UP001152519"/>
    </source>
</evidence>
<dbReference type="InterPro" id="IPR036396">
    <property type="entry name" value="Cyt_P450_sf"/>
</dbReference>
<dbReference type="SUPFAM" id="SSF48264">
    <property type="entry name" value="Cytochrome P450"/>
    <property type="match status" value="1"/>
</dbReference>
<dbReference type="Proteomes" id="UP001152519">
    <property type="component" value="Unassembled WGS sequence"/>
</dbReference>
<dbReference type="InterPro" id="IPR002401">
    <property type="entry name" value="Cyt_P450_E_grp-I"/>
</dbReference>
<accession>A0A9W4DYN9</accession>
<evidence type="ECO:0000256" key="6">
    <source>
        <dbReference type="ARBA" id="ARBA00023033"/>
    </source>
</evidence>
<dbReference type="Gene3D" id="1.10.600.10">
    <property type="entry name" value="Farnesyl Diphosphate Synthase"/>
    <property type="match status" value="1"/>
</dbReference>
<dbReference type="InterPro" id="IPR001128">
    <property type="entry name" value="Cyt_P450"/>
</dbReference>
<dbReference type="InterPro" id="IPR017972">
    <property type="entry name" value="Cyt_P450_CS"/>
</dbReference>
<evidence type="ECO:0000256" key="5">
    <source>
        <dbReference type="ARBA" id="ARBA00023004"/>
    </source>
</evidence>
<comment type="similarity">
    <text evidence="1">Belongs to the cytochrome P450 family.</text>
</comment>
<dbReference type="Pfam" id="PF00067">
    <property type="entry name" value="p450"/>
    <property type="match status" value="1"/>
</dbReference>
<sequence length="892" mass="98181">MSNIFQEISPELSATPVREVFYPELPRLLPYAYHPKAAQIEIASNGWIRKHLTACFAGEEELLFFLRQRNGIYGPLTVPEAEAQRALDIADWYQYVTVIDSSVSDRSALGADEGAARRVFADIVADFTVEDGTGEPAGADTPEVVVRSTAEVAYGTAAKDLWRRISPGLSPAQKRRFGASLAAFLRGCASEIEAKLTGNVPDYETCIQVRLDSFGCDFIELMTEYGAAVDMSEFLPELADVHVHCRRQMIIINDLLSWRKEQAQDDKMTVVRVLTEREGLGLQDAVNRLCELVEQHERTYIELRDGLLAGPLGERAEVVAYLRALDHMMGGSQEFEYLTPRYYGDGSVWDGSTSGWLDLDAPIVRFRAEPAALTPEATGQAGPPAALRCPVDHGRAPGSADSAAAAPATAPAPAPAPATPHSNGNGHRSAAPRTWRVATAQGAVPVLGHALHLWRRPLEFLAGLPGQGDLVEIRLGPKKAYLACHPDLVMQVLLDARTFDKGGPLFEKARLLVGNGLVSSEFDDHRTQRRMLQPAFHPSRMPGYVSLMREEVEAVLADWREGEAFDVSDAMHALTLRITARTMFSTSVGERAIPEVAYCMPLIMRGVYQRMVAPTGWQERIPTPGNRRFDALRERMHAVIGETIEDQRRAGADRGDLLSILVNARDEDTGEGLSDAEIYDQVMTLLIGGTETTGNTMAWVFHVLAEHPEIERRLHAELDEVLPDGRAPEFADLPRLDYTWRVLHETLRMYPPAWLLTRATTKRTELGGKVLEPGTIVMYSPYSLGRQAGHFEDPERFDPDRWLPDRSAGVPRGAMVPFSAGNRKCIGDTFGQAETTLTLATIATRWRLRPAPGAKPNVAVPKASLGTGPLDMIPTPRSRAVRPDSLTPSQVS</sequence>
<evidence type="ECO:0000256" key="7">
    <source>
        <dbReference type="PIRSR" id="PIRSR602401-1"/>
    </source>
</evidence>
<dbReference type="GO" id="GO:0020037">
    <property type="term" value="F:heme binding"/>
    <property type="evidence" value="ECO:0007669"/>
    <property type="project" value="InterPro"/>
</dbReference>
<dbReference type="InterPro" id="IPR008949">
    <property type="entry name" value="Isoprenoid_synthase_dom_sf"/>
</dbReference>
<dbReference type="Pfam" id="PF19086">
    <property type="entry name" value="Terpene_syn_C_2"/>
    <property type="match status" value="1"/>
</dbReference>
<gene>
    <name evidence="9" type="ORF">SCOCK_80103</name>
</gene>
<evidence type="ECO:0000313" key="9">
    <source>
        <dbReference type="EMBL" id="CAG6398948.1"/>
    </source>
</evidence>
<dbReference type="SUPFAM" id="SSF48576">
    <property type="entry name" value="Terpenoid synthases"/>
    <property type="match status" value="1"/>
</dbReference>
<dbReference type="PANTHER" id="PTHR24291:SF50">
    <property type="entry name" value="BIFUNCTIONAL ALBAFLAVENONE MONOOXYGENASE_TERPENE SYNTHASE"/>
    <property type="match status" value="1"/>
</dbReference>
<dbReference type="CDD" id="cd11049">
    <property type="entry name" value="CYP170A1-like"/>
    <property type="match status" value="1"/>
</dbReference>
<reference evidence="9" key="1">
    <citation type="submission" date="2021-05" db="EMBL/GenBank/DDBJ databases">
        <authorList>
            <person name="Arsene-Ploetze F."/>
        </authorList>
    </citation>
    <scope>NUCLEOTIDE SEQUENCE</scope>
    <source>
        <strain evidence="9">DSM 42138</strain>
    </source>
</reference>
<dbReference type="GO" id="GO:0016705">
    <property type="term" value="F:oxidoreductase activity, acting on paired donors, with incorporation or reduction of molecular oxygen"/>
    <property type="evidence" value="ECO:0007669"/>
    <property type="project" value="InterPro"/>
</dbReference>
<dbReference type="AlphaFoldDB" id="A0A9W4DYN9"/>
<dbReference type="Gene3D" id="1.10.630.10">
    <property type="entry name" value="Cytochrome P450"/>
    <property type="match status" value="1"/>
</dbReference>
<keyword evidence="6" id="KW-0503">Monooxygenase</keyword>
<dbReference type="PANTHER" id="PTHR24291">
    <property type="entry name" value="CYTOCHROME P450 FAMILY 4"/>
    <property type="match status" value="1"/>
</dbReference>
<organism evidence="9 10">
    <name type="scientific">Actinacidiphila cocklensis</name>
    <dbReference type="NCBI Taxonomy" id="887465"/>
    <lineage>
        <taxon>Bacteria</taxon>
        <taxon>Bacillati</taxon>
        <taxon>Actinomycetota</taxon>
        <taxon>Actinomycetes</taxon>
        <taxon>Kitasatosporales</taxon>
        <taxon>Streptomycetaceae</taxon>
        <taxon>Actinacidiphila</taxon>
    </lineage>
</organism>
<evidence type="ECO:0008006" key="11">
    <source>
        <dbReference type="Google" id="ProtNLM"/>
    </source>
</evidence>
<evidence type="ECO:0000256" key="8">
    <source>
        <dbReference type="SAM" id="MobiDB-lite"/>
    </source>
</evidence>
<dbReference type="GO" id="GO:0005506">
    <property type="term" value="F:iron ion binding"/>
    <property type="evidence" value="ECO:0007669"/>
    <property type="project" value="InterPro"/>
</dbReference>
<evidence type="ECO:0000256" key="3">
    <source>
        <dbReference type="ARBA" id="ARBA00022723"/>
    </source>
</evidence>
<protein>
    <recommendedName>
        <fullName evidence="11">Cytochrome P450</fullName>
    </recommendedName>
</protein>
<evidence type="ECO:0000256" key="2">
    <source>
        <dbReference type="ARBA" id="ARBA00022617"/>
    </source>
</evidence>
<keyword evidence="4" id="KW-0560">Oxidoreductase</keyword>
<feature type="region of interest" description="Disordered" evidence="8">
    <location>
        <begin position="374"/>
        <end position="432"/>
    </location>
</feature>
<comment type="caution">
    <text evidence="9">The sequence shown here is derived from an EMBL/GenBank/DDBJ whole genome shotgun (WGS) entry which is preliminary data.</text>
</comment>
<evidence type="ECO:0000256" key="4">
    <source>
        <dbReference type="ARBA" id="ARBA00023002"/>
    </source>
</evidence>
<comment type="cofactor">
    <cofactor evidence="7">
        <name>heme</name>
        <dbReference type="ChEBI" id="CHEBI:30413"/>
    </cofactor>
</comment>
<proteinExistence type="inferred from homology"/>
<evidence type="ECO:0000256" key="1">
    <source>
        <dbReference type="ARBA" id="ARBA00010617"/>
    </source>
</evidence>
<dbReference type="PRINTS" id="PR00463">
    <property type="entry name" value="EP450I"/>
</dbReference>
<feature type="region of interest" description="Disordered" evidence="8">
    <location>
        <begin position="853"/>
        <end position="892"/>
    </location>
</feature>
<keyword evidence="5 7" id="KW-0408">Iron</keyword>
<dbReference type="InterPro" id="IPR050196">
    <property type="entry name" value="Cytochrome_P450_Monoox"/>
</dbReference>
<dbReference type="PRINTS" id="PR00385">
    <property type="entry name" value="P450"/>
</dbReference>
<name>A0A9W4DYN9_9ACTN</name>
<dbReference type="PROSITE" id="PS00086">
    <property type="entry name" value="CYTOCHROME_P450"/>
    <property type="match status" value="1"/>
</dbReference>